<dbReference type="Proteomes" id="UP001062263">
    <property type="component" value="Chromosome"/>
</dbReference>
<dbReference type="EMBL" id="AP025943">
    <property type="protein sequence ID" value="BDL43951.1"/>
    <property type="molecule type" value="Genomic_DNA"/>
</dbReference>
<reference evidence="2" key="1">
    <citation type="submission" date="2022-06" db="EMBL/GenBank/DDBJ databases">
        <title>Akkermansia biwalacus sp. nov., an anaerobic mucin-degrading bacterium isolated from human intestine.</title>
        <authorList>
            <person name="Kobayashi Y."/>
            <person name="Inoue S."/>
            <person name="Kawahara T."/>
            <person name="Kohda N."/>
        </authorList>
    </citation>
    <scope>NUCLEOTIDE SEQUENCE</scope>
    <source>
        <strain evidence="2">WON2089</strain>
    </source>
</reference>
<keyword evidence="1" id="KW-1133">Transmembrane helix</keyword>
<dbReference type="RefSeq" id="WP_215435248.1">
    <property type="nucleotide sequence ID" value="NZ_AP025943.1"/>
</dbReference>
<sequence length="98" mass="11159">MKDKSIKQPWPRSAKVTVWVLVVLLAIVLPLAYILIPDPPVVYIPDVIHTEEQDPSDIEDIPMETPALVPTEEDVPIIMPDLEDIEKNDPIYQEFEIS</sequence>
<evidence type="ECO:0008006" key="4">
    <source>
        <dbReference type="Google" id="ProtNLM"/>
    </source>
</evidence>
<keyword evidence="3" id="KW-1185">Reference proteome</keyword>
<evidence type="ECO:0000313" key="3">
    <source>
        <dbReference type="Proteomes" id="UP001062263"/>
    </source>
</evidence>
<keyword evidence="1" id="KW-0812">Transmembrane</keyword>
<name>A0ABM7ZGT9_9BACT</name>
<accession>A0ABM7ZGT9</accession>
<proteinExistence type="predicted"/>
<evidence type="ECO:0000256" key="1">
    <source>
        <dbReference type="SAM" id="Phobius"/>
    </source>
</evidence>
<organism evidence="2 3">
    <name type="scientific">Akkermansia biwaensis</name>
    <dbReference type="NCBI Taxonomy" id="2946555"/>
    <lineage>
        <taxon>Bacteria</taxon>
        <taxon>Pseudomonadati</taxon>
        <taxon>Verrucomicrobiota</taxon>
        <taxon>Verrucomicrobiia</taxon>
        <taxon>Verrucomicrobiales</taxon>
        <taxon>Akkermansiaceae</taxon>
        <taxon>Akkermansia</taxon>
    </lineage>
</organism>
<protein>
    <recommendedName>
        <fullName evidence="4">Energy transducer TonB</fullName>
    </recommendedName>
</protein>
<gene>
    <name evidence="2" type="ORF">Abiwalacus_15250</name>
</gene>
<feature type="transmembrane region" description="Helical" evidence="1">
    <location>
        <begin position="16"/>
        <end position="36"/>
    </location>
</feature>
<evidence type="ECO:0000313" key="2">
    <source>
        <dbReference type="EMBL" id="BDL43951.1"/>
    </source>
</evidence>
<keyword evidence="1" id="KW-0472">Membrane</keyword>